<evidence type="ECO:0000313" key="1">
    <source>
        <dbReference type="EMBL" id="JAD16660.1"/>
    </source>
</evidence>
<reference evidence="1" key="2">
    <citation type="journal article" date="2015" name="Data Brief">
        <title>Shoot transcriptome of the giant reed, Arundo donax.</title>
        <authorList>
            <person name="Barrero R.A."/>
            <person name="Guerrero F.D."/>
            <person name="Moolhuijzen P."/>
            <person name="Goolsby J.A."/>
            <person name="Tidwell J."/>
            <person name="Bellgard S.E."/>
            <person name="Bellgard M.I."/>
        </authorList>
    </citation>
    <scope>NUCLEOTIDE SEQUENCE</scope>
    <source>
        <tissue evidence="1">Shoot tissue taken approximately 20 cm above the soil surface</tissue>
    </source>
</reference>
<proteinExistence type="predicted"/>
<organism evidence="1">
    <name type="scientific">Arundo donax</name>
    <name type="common">Giant reed</name>
    <name type="synonym">Donax arundinaceus</name>
    <dbReference type="NCBI Taxonomy" id="35708"/>
    <lineage>
        <taxon>Eukaryota</taxon>
        <taxon>Viridiplantae</taxon>
        <taxon>Streptophyta</taxon>
        <taxon>Embryophyta</taxon>
        <taxon>Tracheophyta</taxon>
        <taxon>Spermatophyta</taxon>
        <taxon>Magnoliopsida</taxon>
        <taxon>Liliopsida</taxon>
        <taxon>Poales</taxon>
        <taxon>Poaceae</taxon>
        <taxon>PACMAD clade</taxon>
        <taxon>Arundinoideae</taxon>
        <taxon>Arundineae</taxon>
        <taxon>Arundo</taxon>
    </lineage>
</organism>
<dbReference type="EMBL" id="GBRH01281235">
    <property type="protein sequence ID" value="JAD16660.1"/>
    <property type="molecule type" value="Transcribed_RNA"/>
</dbReference>
<sequence>MTFLEQYIYLAFFIYMYKFTHDLFFQRNLSLFSCLDDLGKLLYSSCIKWNFSSTMF</sequence>
<dbReference type="AlphaFoldDB" id="A0A0A8XVJ4"/>
<accession>A0A0A8XVJ4</accession>
<protein>
    <submittedName>
        <fullName evidence="1">Uncharacterized protein</fullName>
    </submittedName>
</protein>
<name>A0A0A8XVJ4_ARUDO</name>
<reference evidence="1" key="1">
    <citation type="submission" date="2014-09" db="EMBL/GenBank/DDBJ databases">
        <authorList>
            <person name="Magalhaes I.L.F."/>
            <person name="Oliveira U."/>
            <person name="Santos F.R."/>
            <person name="Vidigal T.H.D.A."/>
            <person name="Brescovit A.D."/>
            <person name="Santos A.J."/>
        </authorList>
    </citation>
    <scope>NUCLEOTIDE SEQUENCE</scope>
    <source>
        <tissue evidence="1">Shoot tissue taken approximately 20 cm above the soil surface</tissue>
    </source>
</reference>